<dbReference type="RefSeq" id="WP_110574390.1">
    <property type="nucleotide sequence ID" value="NZ_PIPV01000005.1"/>
</dbReference>
<gene>
    <name evidence="9" type="ORF">CWE25_07520</name>
</gene>
<evidence type="ECO:0000313" key="10">
    <source>
        <dbReference type="Proteomes" id="UP000287330"/>
    </source>
</evidence>
<reference evidence="10" key="1">
    <citation type="journal article" date="2018" name="Front. Microbiol.">
        <title>Genome-Based Analysis Reveals the Taxonomy and Diversity of the Family Idiomarinaceae.</title>
        <authorList>
            <person name="Liu Y."/>
            <person name="Lai Q."/>
            <person name="Shao Z."/>
        </authorList>
    </citation>
    <scope>NUCLEOTIDE SEQUENCE [LARGE SCALE GENOMIC DNA]</scope>
    <source>
        <strain evidence="10">F23</strain>
    </source>
</reference>
<feature type="domain" description="RCK C-terminal" evidence="8">
    <location>
        <begin position="283"/>
        <end position="367"/>
    </location>
</feature>
<dbReference type="OrthoDB" id="9809303at2"/>
<dbReference type="PANTHER" id="PTHR43652:SF2">
    <property type="entry name" value="BASIC AMINO ACID ANTIPORTER YFCC-RELATED"/>
    <property type="match status" value="1"/>
</dbReference>
<dbReference type="InterPro" id="IPR051679">
    <property type="entry name" value="DASS-Related_Transporters"/>
</dbReference>
<evidence type="ECO:0000256" key="6">
    <source>
        <dbReference type="ARBA" id="ARBA00023136"/>
    </source>
</evidence>
<feature type="transmembrane region" description="Helical" evidence="7">
    <location>
        <begin position="135"/>
        <end position="154"/>
    </location>
</feature>
<evidence type="ECO:0000256" key="1">
    <source>
        <dbReference type="ARBA" id="ARBA00004141"/>
    </source>
</evidence>
<protein>
    <submittedName>
        <fullName evidence="9">SLC13 family permease</fullName>
    </submittedName>
</protein>
<keyword evidence="2" id="KW-0813">Transport</keyword>
<keyword evidence="4" id="KW-0677">Repeat</keyword>
<evidence type="ECO:0000256" key="7">
    <source>
        <dbReference type="SAM" id="Phobius"/>
    </source>
</evidence>
<feature type="transmembrane region" description="Helical" evidence="7">
    <location>
        <begin position="554"/>
        <end position="574"/>
    </location>
</feature>
<dbReference type="GO" id="GO:0008324">
    <property type="term" value="F:monoatomic cation transmembrane transporter activity"/>
    <property type="evidence" value="ECO:0007669"/>
    <property type="project" value="InterPro"/>
</dbReference>
<comment type="subcellular location">
    <subcellularLocation>
        <location evidence="1">Membrane</location>
        <topology evidence="1">Multi-pass membrane protein</topology>
    </subcellularLocation>
</comment>
<dbReference type="Proteomes" id="UP000287330">
    <property type="component" value="Unassembled WGS sequence"/>
</dbReference>
<comment type="caution">
    <text evidence="9">The sequence shown here is derived from an EMBL/GenBank/DDBJ whole genome shotgun (WGS) entry which is preliminary data.</text>
</comment>
<dbReference type="SUPFAM" id="SSF116726">
    <property type="entry name" value="TrkA C-terminal domain-like"/>
    <property type="match status" value="2"/>
</dbReference>
<evidence type="ECO:0000256" key="3">
    <source>
        <dbReference type="ARBA" id="ARBA00022692"/>
    </source>
</evidence>
<feature type="transmembrane region" description="Helical" evidence="7">
    <location>
        <begin position="49"/>
        <end position="69"/>
    </location>
</feature>
<accession>A0A432XYD8</accession>
<evidence type="ECO:0000256" key="5">
    <source>
        <dbReference type="ARBA" id="ARBA00022989"/>
    </source>
</evidence>
<proteinExistence type="predicted"/>
<dbReference type="Pfam" id="PF02080">
    <property type="entry name" value="TrkA_C"/>
    <property type="match status" value="2"/>
</dbReference>
<feature type="transmembrane region" description="Helical" evidence="7">
    <location>
        <begin position="166"/>
        <end position="193"/>
    </location>
</feature>
<dbReference type="AlphaFoldDB" id="A0A432XYD8"/>
<sequence>MGNTLGLITLLVVMVCLLVRYQTHSVTVFGSAMLVTVIAGWVSADELLANAANPGLVTLIMLVLISFALEKTSLLRRVSRFLFTGSESASVIRTIGVSALASSVLNNTAVVAALLNSVRNNKRVAASRLLIPLSYASILGGTLTLIGTSTNLIVNSMFTDTGHPGFGFFDFTLVGLAVVVGGSITLFIVSRWLPNDGCQQSDIKEYYVEAELDADSPLVGKHVDDAGLRHLDELFLAEIVRKGGQENLRPVARYDVLQAGDKLLFSGDVTKVKTLSQFEGLRLFADDHGLETQELTEVIVKEESVLIGKTLKSSGFRARFDAAVVAIRREGEAISGKLGEVQLQAGDFLLLATGPDFSARTNITKNFYVLSGVEPDSMLSGWREKLTLWGFLGAIAGSVITGASLFYSMLFLLSALLMTGCLNTNEIKRRFPIEIWVIVSSALCLAEAMQATGSAQLLSEWARQTLSDSSPYVLLVGVFLLTYLLTEIVTNNAAAALMFPIAYSLATGLGIDPMPIVLGVAFAASASFITPYGYQTNLMVFNASNYRLKHFALCGVPVAITYVILSLVFIPLVFPFY</sequence>
<evidence type="ECO:0000256" key="2">
    <source>
        <dbReference type="ARBA" id="ARBA00022448"/>
    </source>
</evidence>
<feature type="domain" description="RCK C-terminal" evidence="8">
    <location>
        <begin position="195"/>
        <end position="281"/>
    </location>
</feature>
<dbReference type="PANTHER" id="PTHR43652">
    <property type="entry name" value="BASIC AMINO ACID ANTIPORTER YFCC-RELATED"/>
    <property type="match status" value="1"/>
</dbReference>
<dbReference type="GO" id="GO:0005886">
    <property type="term" value="C:plasma membrane"/>
    <property type="evidence" value="ECO:0007669"/>
    <property type="project" value="TreeGrafter"/>
</dbReference>
<evidence type="ECO:0000259" key="8">
    <source>
        <dbReference type="PROSITE" id="PS51202"/>
    </source>
</evidence>
<dbReference type="PROSITE" id="PS51202">
    <property type="entry name" value="RCK_C"/>
    <property type="match status" value="2"/>
</dbReference>
<name>A0A432XYD8_9GAMM</name>
<keyword evidence="5 7" id="KW-1133">Transmembrane helix</keyword>
<feature type="transmembrane region" description="Helical" evidence="7">
    <location>
        <begin position="469"/>
        <end position="486"/>
    </location>
</feature>
<dbReference type="Gene3D" id="3.30.70.1450">
    <property type="entry name" value="Regulator of K+ conductance, C-terminal domain"/>
    <property type="match status" value="2"/>
</dbReference>
<dbReference type="InterPro" id="IPR004680">
    <property type="entry name" value="Cit_transptr-like_dom"/>
</dbReference>
<dbReference type="InterPro" id="IPR006037">
    <property type="entry name" value="RCK_C"/>
</dbReference>
<dbReference type="GO" id="GO:0006813">
    <property type="term" value="P:potassium ion transport"/>
    <property type="evidence" value="ECO:0007669"/>
    <property type="project" value="InterPro"/>
</dbReference>
<dbReference type="EMBL" id="PIPV01000005">
    <property type="protein sequence ID" value="RUO53729.1"/>
    <property type="molecule type" value="Genomic_DNA"/>
</dbReference>
<dbReference type="InterPro" id="IPR036721">
    <property type="entry name" value="RCK_C_sf"/>
</dbReference>
<keyword evidence="3 7" id="KW-0812">Transmembrane</keyword>
<organism evidence="9 10">
    <name type="scientific">Idiomarina fontislapidosi</name>
    <dbReference type="NCBI Taxonomy" id="263723"/>
    <lineage>
        <taxon>Bacteria</taxon>
        <taxon>Pseudomonadati</taxon>
        <taxon>Pseudomonadota</taxon>
        <taxon>Gammaproteobacteria</taxon>
        <taxon>Alteromonadales</taxon>
        <taxon>Idiomarinaceae</taxon>
        <taxon>Idiomarina</taxon>
    </lineage>
</organism>
<feature type="transmembrane region" description="Helical" evidence="7">
    <location>
        <begin position="493"/>
        <end position="510"/>
    </location>
</feature>
<keyword evidence="10" id="KW-1185">Reference proteome</keyword>
<evidence type="ECO:0000313" key="9">
    <source>
        <dbReference type="EMBL" id="RUO53729.1"/>
    </source>
</evidence>
<evidence type="ECO:0000256" key="4">
    <source>
        <dbReference type="ARBA" id="ARBA00022737"/>
    </source>
</evidence>
<keyword evidence="6 7" id="KW-0472">Membrane</keyword>
<dbReference type="Pfam" id="PF03600">
    <property type="entry name" value="CitMHS"/>
    <property type="match status" value="1"/>
</dbReference>
<dbReference type="FunFam" id="3.30.70.1450:FF:000009">
    <property type="entry name" value="SLC13 family permease"/>
    <property type="match status" value="1"/>
</dbReference>
<feature type="transmembrane region" description="Helical" evidence="7">
    <location>
        <begin position="386"/>
        <end position="419"/>
    </location>
</feature>
<feature type="transmembrane region" description="Helical" evidence="7">
    <location>
        <begin position="516"/>
        <end position="534"/>
    </location>
</feature>